<sequence>MPKRKNDDVTADDEDDETNSREKSTQQKQQQQQPSQKVYDFHKKTIEVYPQRLLELNRQFVASITSQVEAEEYSVLVGNCLDYVRQYFNYEDDLLQYSPWLVTRLKQSRSDIVKCLQETIDVYEALARHDFDRIIEKSSNGLSSDDTAKNKTAPEVQPSSTFQFRPAATTASSSSVLSFPKATTTTAATTSAVTTTTSDTIGFSFGQTTTTTASSSTLPSTGSTFSKPPPPSITTTTTSSSSSSTTTTTTTGFNLSKPVTTAASDSLPSSGFIFSKPITATTLTPTTTSDLTPPTGFSFKLPSASTSASPDKQTSTSPFAFSIPSTGFGTSTFNSPSFGNLGSAEKTTTGSASSISFASPPKFSFGSTPAISAEQPATGEDNEDESAEPPEPEKVEHEADAKLTYRCRMGVVKLKENKLIKRGPVQVVLKESNGKHQLIIRSDDALGRLYLNILWAKPIEATKNSSKDLTFVCAINPGMPEIKEGEFGKVLLRFDNETDRNDAHDKLNKEL</sequence>
<feature type="compositionally biased region" description="Low complexity" evidence="1">
    <location>
        <begin position="233"/>
        <end position="251"/>
    </location>
</feature>
<evidence type="ECO:0008006" key="5">
    <source>
        <dbReference type="Google" id="ProtNLM"/>
    </source>
</evidence>
<dbReference type="SUPFAM" id="SSF50729">
    <property type="entry name" value="PH domain-like"/>
    <property type="match status" value="1"/>
</dbReference>
<feature type="compositionally biased region" description="Low complexity" evidence="1">
    <location>
        <begin position="26"/>
        <end position="37"/>
    </location>
</feature>
<dbReference type="Gene3D" id="2.30.29.30">
    <property type="entry name" value="Pleckstrin-homology domain (PH domain)/Phosphotyrosine-binding domain (PTB)"/>
    <property type="match status" value="1"/>
</dbReference>
<organism evidence="2 4">
    <name type="scientific">Adineta ricciae</name>
    <name type="common">Rotifer</name>
    <dbReference type="NCBI Taxonomy" id="249248"/>
    <lineage>
        <taxon>Eukaryota</taxon>
        <taxon>Metazoa</taxon>
        <taxon>Spiralia</taxon>
        <taxon>Gnathifera</taxon>
        <taxon>Rotifera</taxon>
        <taxon>Eurotatoria</taxon>
        <taxon>Bdelloidea</taxon>
        <taxon>Adinetida</taxon>
        <taxon>Adinetidae</taxon>
        <taxon>Adineta</taxon>
    </lineage>
</organism>
<dbReference type="OrthoDB" id="10062131at2759"/>
<reference evidence="2" key="1">
    <citation type="submission" date="2021-02" db="EMBL/GenBank/DDBJ databases">
        <authorList>
            <person name="Nowell W R."/>
        </authorList>
    </citation>
    <scope>NUCLEOTIDE SEQUENCE</scope>
</reference>
<dbReference type="AlphaFoldDB" id="A0A814EXS5"/>
<dbReference type="EMBL" id="CAJNOJ010000074">
    <property type="protein sequence ID" value="CAF1040469.1"/>
    <property type="molecule type" value="Genomic_DNA"/>
</dbReference>
<accession>A0A814EXS5</accession>
<keyword evidence="4" id="KW-1185">Reference proteome</keyword>
<evidence type="ECO:0000313" key="4">
    <source>
        <dbReference type="Proteomes" id="UP000663828"/>
    </source>
</evidence>
<feature type="region of interest" description="Disordered" evidence="1">
    <location>
        <begin position="138"/>
        <end position="165"/>
    </location>
</feature>
<gene>
    <name evidence="3" type="ORF">EDS130_LOCUS16900</name>
    <name evidence="2" type="ORF">XAT740_LOCUS11889</name>
</gene>
<evidence type="ECO:0000313" key="3">
    <source>
        <dbReference type="EMBL" id="CAF1040469.1"/>
    </source>
</evidence>
<evidence type="ECO:0000256" key="1">
    <source>
        <dbReference type="SAM" id="MobiDB-lite"/>
    </source>
</evidence>
<proteinExistence type="predicted"/>
<feature type="compositionally biased region" description="Low complexity" evidence="1">
    <location>
        <begin position="204"/>
        <end position="226"/>
    </location>
</feature>
<feature type="compositionally biased region" description="Polar residues" evidence="1">
    <location>
        <begin position="252"/>
        <end position="264"/>
    </location>
</feature>
<feature type="compositionally biased region" description="Acidic residues" evidence="1">
    <location>
        <begin position="380"/>
        <end position="390"/>
    </location>
</feature>
<dbReference type="Proteomes" id="UP000663852">
    <property type="component" value="Unassembled WGS sequence"/>
</dbReference>
<comment type="caution">
    <text evidence="2">The sequence shown here is derived from an EMBL/GenBank/DDBJ whole genome shotgun (WGS) entry which is preliminary data.</text>
</comment>
<dbReference type="InterPro" id="IPR011993">
    <property type="entry name" value="PH-like_dom_sf"/>
</dbReference>
<dbReference type="EMBL" id="CAJNOR010000661">
    <property type="protein sequence ID" value="CAF0975296.1"/>
    <property type="molecule type" value="Genomic_DNA"/>
</dbReference>
<name>A0A814EXS5_ADIRI</name>
<protein>
    <recommendedName>
        <fullName evidence="5">RanBD1 domain-containing protein</fullName>
    </recommendedName>
</protein>
<evidence type="ECO:0000313" key="2">
    <source>
        <dbReference type="EMBL" id="CAF0975296.1"/>
    </source>
</evidence>
<feature type="region of interest" description="Disordered" evidence="1">
    <location>
        <begin position="204"/>
        <end position="264"/>
    </location>
</feature>
<dbReference type="Proteomes" id="UP000663828">
    <property type="component" value="Unassembled WGS sequence"/>
</dbReference>
<feature type="region of interest" description="Disordered" evidence="1">
    <location>
        <begin position="367"/>
        <end position="396"/>
    </location>
</feature>
<feature type="region of interest" description="Disordered" evidence="1">
    <location>
        <begin position="1"/>
        <end position="37"/>
    </location>
</feature>